<organism evidence="9 10">
    <name type="scientific">Plesiocystis pacifica SIR-1</name>
    <dbReference type="NCBI Taxonomy" id="391625"/>
    <lineage>
        <taxon>Bacteria</taxon>
        <taxon>Pseudomonadati</taxon>
        <taxon>Myxococcota</taxon>
        <taxon>Polyangia</taxon>
        <taxon>Nannocystales</taxon>
        <taxon>Nannocystaceae</taxon>
        <taxon>Plesiocystis</taxon>
    </lineage>
</organism>
<dbReference type="InterPro" id="IPR008271">
    <property type="entry name" value="Ser/Thr_kinase_AS"/>
</dbReference>
<dbReference type="Proteomes" id="UP000005801">
    <property type="component" value="Unassembled WGS sequence"/>
</dbReference>
<evidence type="ECO:0000256" key="5">
    <source>
        <dbReference type="ARBA" id="ARBA00022777"/>
    </source>
</evidence>
<dbReference type="CDD" id="cd14014">
    <property type="entry name" value="STKc_PknB_like"/>
    <property type="match status" value="1"/>
</dbReference>
<dbReference type="GO" id="GO:0004674">
    <property type="term" value="F:protein serine/threonine kinase activity"/>
    <property type="evidence" value="ECO:0007669"/>
    <property type="project" value="UniProtKB-EC"/>
</dbReference>
<proteinExistence type="inferred from homology"/>
<dbReference type="GO" id="GO:0005524">
    <property type="term" value="F:ATP binding"/>
    <property type="evidence" value="ECO:0007669"/>
    <property type="project" value="UniProtKB-UniRule"/>
</dbReference>
<reference evidence="9 10" key="1">
    <citation type="submission" date="2007-06" db="EMBL/GenBank/DDBJ databases">
        <authorList>
            <person name="Shimkets L."/>
            <person name="Ferriera S."/>
            <person name="Johnson J."/>
            <person name="Kravitz S."/>
            <person name="Beeson K."/>
            <person name="Sutton G."/>
            <person name="Rogers Y.-H."/>
            <person name="Friedman R."/>
            <person name="Frazier M."/>
            <person name="Venter J.C."/>
        </authorList>
    </citation>
    <scope>NUCLEOTIDE SEQUENCE [LARGE SCALE GENOMIC DNA]</scope>
    <source>
        <strain evidence="9 10">SIR-1</strain>
    </source>
</reference>
<keyword evidence="10" id="KW-1185">Reference proteome</keyword>
<keyword evidence="3" id="KW-0808">Transferase</keyword>
<comment type="caution">
    <text evidence="9">The sequence shown here is derived from an EMBL/GenBank/DDBJ whole genome shotgun (WGS) entry which is preliminary data.</text>
</comment>
<dbReference type="SMART" id="SM00220">
    <property type="entry name" value="S_TKc"/>
    <property type="match status" value="1"/>
</dbReference>
<dbReference type="PROSITE" id="PS00108">
    <property type="entry name" value="PROTEIN_KINASE_ST"/>
    <property type="match status" value="1"/>
</dbReference>
<dbReference type="OrthoDB" id="9801841at2"/>
<dbReference type="STRING" id="391625.PPSIR1_23429"/>
<dbReference type="PANTHER" id="PTHR43671">
    <property type="entry name" value="SERINE/THREONINE-PROTEIN KINASE NEK"/>
    <property type="match status" value="1"/>
</dbReference>
<dbReference type="SUPFAM" id="SSF48452">
    <property type="entry name" value="TPR-like"/>
    <property type="match status" value="1"/>
</dbReference>
<sequence>MTAVNEEGSIDLEGARLRASLKARLFGQRAPRPRLLRYELLEPIGEGAMGTVYRARDHDLERDVALKLLRSAELGSAERVRREARALARLNHPNVVTIHEIGEAEGQVFIAMELVEGRDLGAWAERTPPGSRARFAELADLAIEAAEGLVAAHAAGILHRDLKPSNLLLGDDGRVRLADFGLAQLNGARASQWVTAREDSVRAASERITRSDHVVGTPAYMAPEQFEGGAQAKSDQYGFCATFFKLAFGHLPFEGTSLTALRDRPPGDPPAPWTRSSGVPRWFHRVLARGLRFDPGQRHPSMAALRDALVRRRSRPRRVAVTLGLAVVVASGVAGGVGLGGVGGSAPEPTCVAVEPGLDSLWSPHQRAELEAAFLATEAPHAASVFGRVERELEAVIADQRAAQRELCEFERGGRSPATQARRRCMERSRRAVLELERAFDSMTVGELSHAVQATVALPSMAECEREPRPARAGLAEELAAGLNADLDGARVAIDLYRHEEGAALAESVARQAERRGRWRERAQAAGMLAVVAHRNHIGADSRRWSEAMLEGAERSGELLLQVRAWIRLAHAARMEGELELAEFAVGRGRSTLERLGHAPQLDGELHSIAALIARDRDMPEAAVSAYEAAIEALEAAPPSARQALAGVTCDFAFLHMRTHEADLAAVQARRCVERHEQLLGPRHPQLAAPRTIFAEALIWQGEFERALEVADSAQADFELAPSLALPRARAKLGLVRATAHRRRSEVPAATAALRSVLEALEGVADVEDMRRAARIDLGSVLLEAEDCEGAREQLAQLAGGEAPADDAPLNDGIVRLNLATAEACVGEAPAARVHAAQAQAIMERFLEPGSMAHIQLLRTLADIYNVTAAWGQAEALAGQALADATHVGAGPYELGVIRFQLARARAGQGDWVRARAFTRTAQHELSAAGSDGEAWSERLEDWLRDNPRAR</sequence>
<keyword evidence="6 7" id="KW-0067">ATP-binding</keyword>
<keyword evidence="5 9" id="KW-0418">Kinase</keyword>
<dbReference type="Pfam" id="PF00069">
    <property type="entry name" value="Pkinase"/>
    <property type="match status" value="1"/>
</dbReference>
<dbReference type="PANTHER" id="PTHR43671:SF13">
    <property type="entry name" value="SERINE_THREONINE-PROTEIN KINASE NEK2"/>
    <property type="match status" value="1"/>
</dbReference>
<evidence type="ECO:0000313" key="10">
    <source>
        <dbReference type="Proteomes" id="UP000005801"/>
    </source>
</evidence>
<accession>A6G7S8</accession>
<dbReference type="SUPFAM" id="SSF56112">
    <property type="entry name" value="Protein kinase-like (PK-like)"/>
    <property type="match status" value="1"/>
</dbReference>
<dbReference type="AlphaFoldDB" id="A6G7S8"/>
<dbReference type="PROSITE" id="PS50011">
    <property type="entry name" value="PROTEIN_KINASE_DOM"/>
    <property type="match status" value="1"/>
</dbReference>
<dbReference type="InterPro" id="IPR050660">
    <property type="entry name" value="NEK_Ser/Thr_kinase"/>
</dbReference>
<dbReference type="PROSITE" id="PS00107">
    <property type="entry name" value="PROTEIN_KINASE_ATP"/>
    <property type="match status" value="1"/>
</dbReference>
<evidence type="ECO:0000256" key="6">
    <source>
        <dbReference type="ARBA" id="ARBA00022840"/>
    </source>
</evidence>
<dbReference type="EMBL" id="ABCS01000036">
    <property type="protein sequence ID" value="EDM78021.1"/>
    <property type="molecule type" value="Genomic_DNA"/>
</dbReference>
<name>A6G7S8_9BACT</name>
<feature type="domain" description="Protein kinase" evidence="8">
    <location>
        <begin position="38"/>
        <end position="310"/>
    </location>
</feature>
<feature type="binding site" evidence="7">
    <location>
        <position position="67"/>
    </location>
    <ligand>
        <name>ATP</name>
        <dbReference type="ChEBI" id="CHEBI:30616"/>
    </ligand>
</feature>
<dbReference type="Gene3D" id="3.30.200.20">
    <property type="entry name" value="Phosphorylase Kinase, domain 1"/>
    <property type="match status" value="1"/>
</dbReference>
<dbReference type="InterPro" id="IPR000719">
    <property type="entry name" value="Prot_kinase_dom"/>
</dbReference>
<evidence type="ECO:0000256" key="7">
    <source>
        <dbReference type="PROSITE-ProRule" id="PRU10141"/>
    </source>
</evidence>
<dbReference type="eggNOG" id="COG0515">
    <property type="taxonomic scope" value="Bacteria"/>
</dbReference>
<comment type="similarity">
    <text evidence="1">Belongs to the protein kinase superfamily. NEK Ser/Thr protein kinase family. NIMA subfamily.</text>
</comment>
<evidence type="ECO:0000259" key="8">
    <source>
        <dbReference type="PROSITE" id="PS50011"/>
    </source>
</evidence>
<evidence type="ECO:0000256" key="3">
    <source>
        <dbReference type="ARBA" id="ARBA00022679"/>
    </source>
</evidence>
<dbReference type="RefSeq" id="WP_006972773.1">
    <property type="nucleotide sequence ID" value="NZ_ABCS01000036.1"/>
</dbReference>
<dbReference type="EC" id="2.7.11.1" evidence="2"/>
<dbReference type="Gene3D" id="1.10.510.10">
    <property type="entry name" value="Transferase(Phosphotransferase) domain 1"/>
    <property type="match status" value="1"/>
</dbReference>
<evidence type="ECO:0000256" key="1">
    <source>
        <dbReference type="ARBA" id="ARBA00010886"/>
    </source>
</evidence>
<keyword evidence="4 7" id="KW-0547">Nucleotide-binding</keyword>
<dbReference type="Gene3D" id="1.25.40.10">
    <property type="entry name" value="Tetratricopeptide repeat domain"/>
    <property type="match status" value="1"/>
</dbReference>
<evidence type="ECO:0000256" key="2">
    <source>
        <dbReference type="ARBA" id="ARBA00012513"/>
    </source>
</evidence>
<dbReference type="InterPro" id="IPR011009">
    <property type="entry name" value="Kinase-like_dom_sf"/>
</dbReference>
<evidence type="ECO:0000313" key="9">
    <source>
        <dbReference type="EMBL" id="EDM78021.1"/>
    </source>
</evidence>
<dbReference type="InterPro" id="IPR017441">
    <property type="entry name" value="Protein_kinase_ATP_BS"/>
</dbReference>
<evidence type="ECO:0000256" key="4">
    <source>
        <dbReference type="ARBA" id="ARBA00022741"/>
    </source>
</evidence>
<gene>
    <name evidence="9" type="ORF">PPSIR1_23429</name>
</gene>
<protein>
    <recommendedName>
        <fullName evidence="2">non-specific serine/threonine protein kinase</fullName>
        <ecNumber evidence="2">2.7.11.1</ecNumber>
    </recommendedName>
</protein>
<dbReference type="InterPro" id="IPR011990">
    <property type="entry name" value="TPR-like_helical_dom_sf"/>
</dbReference>